<reference evidence="2" key="2">
    <citation type="submission" date="2023-04" db="EMBL/GenBank/DDBJ databases">
        <authorList>
            <person name="Bu L."/>
            <person name="Lu L."/>
            <person name="Laidemitt M.R."/>
            <person name="Zhang S.M."/>
            <person name="Mutuku M."/>
            <person name="Mkoji G."/>
            <person name="Steinauer M."/>
            <person name="Loker E.S."/>
        </authorList>
    </citation>
    <scope>NUCLEOTIDE SEQUENCE</scope>
    <source>
        <strain evidence="2">KasaAsao</strain>
        <tissue evidence="2">Whole Snail</tissue>
    </source>
</reference>
<keyword evidence="1" id="KW-1133">Transmembrane helix</keyword>
<evidence type="ECO:0000313" key="3">
    <source>
        <dbReference type="Proteomes" id="UP001233172"/>
    </source>
</evidence>
<evidence type="ECO:0000313" key="2">
    <source>
        <dbReference type="EMBL" id="KAK0065558.1"/>
    </source>
</evidence>
<protein>
    <submittedName>
        <fullName evidence="2">Uncharacterized protein</fullName>
    </submittedName>
</protein>
<comment type="caution">
    <text evidence="2">The sequence shown here is derived from an EMBL/GenBank/DDBJ whole genome shotgun (WGS) entry which is preliminary data.</text>
</comment>
<proteinExistence type="predicted"/>
<feature type="transmembrane region" description="Helical" evidence="1">
    <location>
        <begin position="30"/>
        <end position="49"/>
    </location>
</feature>
<dbReference type="Proteomes" id="UP001233172">
    <property type="component" value="Unassembled WGS sequence"/>
</dbReference>
<dbReference type="EMBL" id="JASAOG010000013">
    <property type="protein sequence ID" value="KAK0065558.1"/>
    <property type="molecule type" value="Genomic_DNA"/>
</dbReference>
<name>A0AAD8C4K8_BIOPF</name>
<keyword evidence="1" id="KW-0812">Transmembrane</keyword>
<reference evidence="2" key="1">
    <citation type="journal article" date="2023" name="PLoS Negl. Trop. Dis.">
        <title>A genome sequence for Biomphalaria pfeifferi, the major vector snail for the human-infecting parasite Schistosoma mansoni.</title>
        <authorList>
            <person name="Bu L."/>
            <person name="Lu L."/>
            <person name="Laidemitt M.R."/>
            <person name="Zhang S.M."/>
            <person name="Mutuku M."/>
            <person name="Mkoji G."/>
            <person name="Steinauer M."/>
            <person name="Loker E.S."/>
        </authorList>
    </citation>
    <scope>NUCLEOTIDE SEQUENCE</scope>
    <source>
        <strain evidence="2">KasaAsao</strain>
    </source>
</reference>
<dbReference type="AlphaFoldDB" id="A0AAD8C4K8"/>
<keyword evidence="1" id="KW-0472">Membrane</keyword>
<keyword evidence="3" id="KW-1185">Reference proteome</keyword>
<gene>
    <name evidence="2" type="ORF">Bpfe_004991</name>
</gene>
<sequence length="72" mass="8028">MFAAMASCGSTSMSSDVYRDDMLKRRARPAALMTTTMITTTFICVKRLALATTVRKKSTQRSRHRLKNGLAN</sequence>
<evidence type="ECO:0000256" key="1">
    <source>
        <dbReference type="SAM" id="Phobius"/>
    </source>
</evidence>
<accession>A0AAD8C4K8</accession>
<organism evidence="2 3">
    <name type="scientific">Biomphalaria pfeifferi</name>
    <name type="common">Bloodfluke planorb</name>
    <name type="synonym">Freshwater snail</name>
    <dbReference type="NCBI Taxonomy" id="112525"/>
    <lineage>
        <taxon>Eukaryota</taxon>
        <taxon>Metazoa</taxon>
        <taxon>Spiralia</taxon>
        <taxon>Lophotrochozoa</taxon>
        <taxon>Mollusca</taxon>
        <taxon>Gastropoda</taxon>
        <taxon>Heterobranchia</taxon>
        <taxon>Euthyneura</taxon>
        <taxon>Panpulmonata</taxon>
        <taxon>Hygrophila</taxon>
        <taxon>Lymnaeoidea</taxon>
        <taxon>Planorbidae</taxon>
        <taxon>Biomphalaria</taxon>
    </lineage>
</organism>